<accession>A0ABN6PKF6</accession>
<dbReference type="Proteomes" id="UP001057498">
    <property type="component" value="Chromosome"/>
</dbReference>
<dbReference type="EMBL" id="AP025730">
    <property type="protein sequence ID" value="BDI05671.1"/>
    <property type="molecule type" value="Genomic_DNA"/>
</dbReference>
<keyword evidence="2" id="KW-1185">Reference proteome</keyword>
<dbReference type="RefSeq" id="WP_251969036.1">
    <property type="nucleotide sequence ID" value="NZ_AP025730.1"/>
</dbReference>
<evidence type="ECO:0000313" key="2">
    <source>
        <dbReference type="Proteomes" id="UP001057498"/>
    </source>
</evidence>
<evidence type="ECO:0000313" key="1">
    <source>
        <dbReference type="EMBL" id="BDI05671.1"/>
    </source>
</evidence>
<protein>
    <submittedName>
        <fullName evidence="1">Uncharacterized protein</fullName>
    </submittedName>
</protein>
<sequence>MLVDLYLLREDGRKRSAAQVQASPPLRGHLRVGTHRAGPTASPDVPKVQTTAGLHEGAEQCARILCMLEFVRITRLSERGFVFVGLERQGHPAVGVRVPQAWWCVPVGEAAPGATVESGPLEVPLA</sequence>
<name>A0ABN6PKF6_9BURK</name>
<organism evidence="1 2">
    <name type="scientific">Sphaerotilus microaerophilus</name>
    <dbReference type="NCBI Taxonomy" id="2914710"/>
    <lineage>
        <taxon>Bacteria</taxon>
        <taxon>Pseudomonadati</taxon>
        <taxon>Pseudomonadota</taxon>
        <taxon>Betaproteobacteria</taxon>
        <taxon>Burkholderiales</taxon>
        <taxon>Sphaerotilaceae</taxon>
        <taxon>Sphaerotilus</taxon>
    </lineage>
</organism>
<gene>
    <name evidence="1" type="ORF">CATMQ487_26410</name>
</gene>
<proteinExistence type="predicted"/>
<reference evidence="1" key="1">
    <citation type="submission" date="2022-04" db="EMBL/GenBank/DDBJ databases">
        <title>Whole genome sequence of Sphaerotilus sp. FB-5.</title>
        <authorList>
            <person name="Takeda M."/>
            <person name="Narihara S."/>
            <person name="Akimoto M."/>
            <person name="Akimoto R."/>
            <person name="Nishiyashiki S."/>
            <person name="Murakami T."/>
        </authorList>
    </citation>
    <scope>NUCLEOTIDE SEQUENCE</scope>
    <source>
        <strain evidence="1">FB-5</strain>
    </source>
</reference>